<evidence type="ECO:0000313" key="3">
    <source>
        <dbReference type="EMBL" id="EFX87455.1"/>
    </source>
</evidence>
<gene>
    <name evidence="3" type="ORF">DAPPUDRAFT_96961</name>
</gene>
<dbReference type="HOGENOM" id="CLU_601670_0_0_1"/>
<feature type="compositionally biased region" description="Polar residues" evidence="1">
    <location>
        <begin position="454"/>
        <end position="464"/>
    </location>
</feature>
<dbReference type="Proteomes" id="UP000000305">
    <property type="component" value="Unassembled WGS sequence"/>
</dbReference>
<evidence type="ECO:0000259" key="2">
    <source>
        <dbReference type="Pfam" id="PF00688"/>
    </source>
</evidence>
<dbReference type="GO" id="GO:0005125">
    <property type="term" value="F:cytokine activity"/>
    <property type="evidence" value="ECO:0000318"/>
    <property type="project" value="GO_Central"/>
</dbReference>
<evidence type="ECO:0000256" key="1">
    <source>
        <dbReference type="SAM" id="MobiDB-lite"/>
    </source>
</evidence>
<protein>
    <recommendedName>
        <fullName evidence="2">TGF-beta propeptide domain-containing protein</fullName>
    </recommendedName>
</protein>
<evidence type="ECO:0000313" key="4">
    <source>
        <dbReference type="Proteomes" id="UP000000305"/>
    </source>
</evidence>
<reference evidence="3 4" key="1">
    <citation type="journal article" date="2011" name="Science">
        <title>The ecoresponsive genome of Daphnia pulex.</title>
        <authorList>
            <person name="Colbourne J.K."/>
            <person name="Pfrender M.E."/>
            <person name="Gilbert D."/>
            <person name="Thomas W.K."/>
            <person name="Tucker A."/>
            <person name="Oakley T.H."/>
            <person name="Tokishita S."/>
            <person name="Aerts A."/>
            <person name="Arnold G.J."/>
            <person name="Basu M.K."/>
            <person name="Bauer D.J."/>
            <person name="Caceres C.E."/>
            <person name="Carmel L."/>
            <person name="Casola C."/>
            <person name="Choi J.H."/>
            <person name="Detter J.C."/>
            <person name="Dong Q."/>
            <person name="Dusheyko S."/>
            <person name="Eads B.D."/>
            <person name="Frohlich T."/>
            <person name="Geiler-Samerotte K.A."/>
            <person name="Gerlach D."/>
            <person name="Hatcher P."/>
            <person name="Jogdeo S."/>
            <person name="Krijgsveld J."/>
            <person name="Kriventseva E.V."/>
            <person name="Kultz D."/>
            <person name="Laforsch C."/>
            <person name="Lindquist E."/>
            <person name="Lopez J."/>
            <person name="Manak J.R."/>
            <person name="Muller J."/>
            <person name="Pangilinan J."/>
            <person name="Patwardhan R.P."/>
            <person name="Pitluck S."/>
            <person name="Pritham E.J."/>
            <person name="Rechtsteiner A."/>
            <person name="Rho M."/>
            <person name="Rogozin I.B."/>
            <person name="Sakarya O."/>
            <person name="Salamov A."/>
            <person name="Schaack S."/>
            <person name="Shapiro H."/>
            <person name="Shiga Y."/>
            <person name="Skalitzky C."/>
            <person name="Smith Z."/>
            <person name="Souvorov A."/>
            <person name="Sung W."/>
            <person name="Tang Z."/>
            <person name="Tsuchiya D."/>
            <person name="Tu H."/>
            <person name="Vos H."/>
            <person name="Wang M."/>
            <person name="Wolf Y.I."/>
            <person name="Yamagata H."/>
            <person name="Yamada T."/>
            <person name="Ye Y."/>
            <person name="Shaw J.R."/>
            <person name="Andrews J."/>
            <person name="Crease T.J."/>
            <person name="Tang H."/>
            <person name="Lucas S.M."/>
            <person name="Robertson H.M."/>
            <person name="Bork P."/>
            <person name="Koonin E.V."/>
            <person name="Zdobnov E.M."/>
            <person name="Grigoriev I.V."/>
            <person name="Lynch M."/>
            <person name="Boore J.L."/>
        </authorList>
    </citation>
    <scope>NUCLEOTIDE SEQUENCE [LARGE SCALE GENOMIC DNA]</scope>
</reference>
<feature type="compositionally biased region" description="Basic residues" evidence="1">
    <location>
        <begin position="349"/>
        <end position="358"/>
    </location>
</feature>
<accession>E9G061</accession>
<dbReference type="Pfam" id="PF00688">
    <property type="entry name" value="TGFb_propeptide"/>
    <property type="match status" value="1"/>
</dbReference>
<feature type="region of interest" description="Disordered" evidence="1">
    <location>
        <begin position="346"/>
        <end position="366"/>
    </location>
</feature>
<feature type="compositionally biased region" description="Basic residues" evidence="1">
    <location>
        <begin position="466"/>
        <end position="476"/>
    </location>
</feature>
<feature type="compositionally biased region" description="Polar residues" evidence="1">
    <location>
        <begin position="395"/>
        <end position="410"/>
    </location>
</feature>
<dbReference type="GO" id="GO:0005615">
    <property type="term" value="C:extracellular space"/>
    <property type="evidence" value="ECO:0000318"/>
    <property type="project" value="GO_Central"/>
</dbReference>
<name>E9G061_DAPPU</name>
<dbReference type="OrthoDB" id="6287506at2759"/>
<organism evidence="3 4">
    <name type="scientific">Daphnia pulex</name>
    <name type="common">Water flea</name>
    <dbReference type="NCBI Taxonomy" id="6669"/>
    <lineage>
        <taxon>Eukaryota</taxon>
        <taxon>Metazoa</taxon>
        <taxon>Ecdysozoa</taxon>
        <taxon>Arthropoda</taxon>
        <taxon>Crustacea</taxon>
        <taxon>Branchiopoda</taxon>
        <taxon>Diplostraca</taxon>
        <taxon>Cladocera</taxon>
        <taxon>Anomopoda</taxon>
        <taxon>Daphniidae</taxon>
        <taxon>Daphnia</taxon>
    </lineage>
</organism>
<dbReference type="InParanoid" id="E9G061"/>
<dbReference type="EMBL" id="GL732528">
    <property type="protein sequence ID" value="EFX87455.1"/>
    <property type="molecule type" value="Genomic_DNA"/>
</dbReference>
<dbReference type="KEGG" id="dpx:DAPPUDRAFT_96961"/>
<dbReference type="GO" id="GO:0030509">
    <property type="term" value="P:BMP signaling pathway"/>
    <property type="evidence" value="ECO:0000318"/>
    <property type="project" value="GO_Central"/>
</dbReference>
<dbReference type="eggNOG" id="ENOG502SAYS">
    <property type="taxonomic scope" value="Eukaryota"/>
</dbReference>
<proteinExistence type="predicted"/>
<dbReference type="Gene3D" id="2.60.120.970">
    <property type="match status" value="1"/>
</dbReference>
<feature type="domain" description="TGF-beta propeptide" evidence="2">
    <location>
        <begin position="116"/>
        <end position="264"/>
    </location>
</feature>
<feature type="region of interest" description="Disordered" evidence="1">
    <location>
        <begin position="454"/>
        <end position="476"/>
    </location>
</feature>
<dbReference type="AlphaFoldDB" id="E9G061"/>
<feature type="region of interest" description="Disordered" evidence="1">
    <location>
        <begin position="387"/>
        <end position="418"/>
    </location>
</feature>
<dbReference type="InterPro" id="IPR001111">
    <property type="entry name" value="TGF-b_propeptide"/>
</dbReference>
<keyword evidence="4" id="KW-1185">Reference proteome</keyword>
<sequence length="476" mass="53563">MDEDCSMPCVSFWLSPGFSLNKSSSVRAWSALQRKQEVFRNVLGFVNLNGRPQVPFISGGTSPGAAPPIPPFFSPFQRPEATVDLQERTRYLQPSCDGPKHADEEIWSSGSTPLSLHLFFNLSGIQSQTRNGFQLYVTGAKLRLLKFAEGEAFPSANLGPEKVDASSGYVGLEQPLQTLKAVPFFDPPLQPSDEEKIRVSVHNYTRALKRNRAQKKKLLDSQMAMAKEENYMKLDIKLAARWWLAPGGRNFGLAIEVEDTDGQRKPVTRFFRPRNCSSENEGSIRSDDIFDPTNVASPVLELTVIEMPEGRSVFELPSSVIKGRFDEMDSAGTEDLDTLSEILEEPTSRKHRHQHSSRIIHTSQEEQADEAVLRTLKGDVVLSTATVGKHRTSHRTGNQAPNHRPTSSPVPTLATLEDHDLFRDTEEEETTRPDADESPNVLQSTRIFMQRMMQQQPLQHNSKMTHYPRTKDNRKH</sequence>